<sequence length="114" mass="13462">MPFAERLKVLYRERSQDDGRAPSLRSRQEKPDGAWSADQVADFLYKKMGEDKFYAICPHNDVDWETDRKRMMWTMGDVVYERKPQSRWLDEFKEESTETMSKMKLGAKQLGSTS</sequence>
<evidence type="ECO:0000313" key="1">
    <source>
        <dbReference type="EMBL" id="SMQ48748.1"/>
    </source>
</evidence>
<dbReference type="AlphaFoldDB" id="A0A1X7RMW8"/>
<evidence type="ECO:0000313" key="2">
    <source>
        <dbReference type="Proteomes" id="UP000215127"/>
    </source>
</evidence>
<proteinExistence type="predicted"/>
<name>A0A1X7RMW8_ZYMT9</name>
<dbReference type="EMBL" id="LT853694">
    <property type="protein sequence ID" value="SMQ48748.1"/>
    <property type="molecule type" value="Genomic_DNA"/>
</dbReference>
<reference evidence="1 2" key="1">
    <citation type="submission" date="2016-06" db="EMBL/GenBank/DDBJ databases">
        <authorList>
            <person name="Kjaerup R.B."/>
            <person name="Dalgaard T.S."/>
            <person name="Juul-Madsen H.R."/>
        </authorList>
    </citation>
    <scope>NUCLEOTIDE SEQUENCE [LARGE SCALE GENOMIC DNA]</scope>
</reference>
<organism evidence="1 2">
    <name type="scientific">Zymoseptoria tritici (strain ST99CH_3D7)</name>
    <dbReference type="NCBI Taxonomy" id="1276538"/>
    <lineage>
        <taxon>Eukaryota</taxon>
        <taxon>Fungi</taxon>
        <taxon>Dikarya</taxon>
        <taxon>Ascomycota</taxon>
        <taxon>Pezizomycotina</taxon>
        <taxon>Dothideomycetes</taxon>
        <taxon>Dothideomycetidae</taxon>
        <taxon>Mycosphaerellales</taxon>
        <taxon>Mycosphaerellaceae</taxon>
        <taxon>Zymoseptoria</taxon>
    </lineage>
</organism>
<accession>A0A1X7RMW8</accession>
<dbReference type="Proteomes" id="UP000215127">
    <property type="component" value="Chromosome 3"/>
</dbReference>
<keyword evidence="2" id="KW-1185">Reference proteome</keyword>
<gene>
    <name evidence="1" type="ORF">ZT3D7_G3898</name>
</gene>
<protein>
    <submittedName>
        <fullName evidence="1">Uncharacterized protein</fullName>
    </submittedName>
</protein>
<dbReference type="STRING" id="1276538.A0A1X7RMW8"/>